<dbReference type="EC" id="2.1.2.10" evidence="2"/>
<sequence>MAGLAVRRAKVVTPRRISAALCNRFRIMADPTPLHSPLHDRHEALGAKFSEFGGWLMPLEYPTGVVREHAAVRDGVGIFDVSHLGKLVVRGPGAVEFLNATLTNDLHRIGPGRAQYSLVVDDATGGIVDDVFTYYRDDDHVLVVPNASNNDEVRRRLAAAAPDGVEVLDHHRDYVVLAVQGTRSDEVVAGIGLPVGHDYLTFVEAPFEGAQVVVCRTGYTGERGYELIAPSEVAPALWDALMAAGEPYGLVPAGLGARDTLRTEMGYPLHGQDISPDITPNEARLGWAVGWKKPAFWGRERLLAEREAGPRRKLVGIVSTGRAIPRPHMSVRLLRDVPLGEVTSGTFSPTMRKGIGLALVSTVVDDGAEVMVDVRGRPEVFQITKPPFVQPSVRES</sequence>
<dbReference type="NCBIfam" id="TIGR00528">
    <property type="entry name" value="gcvT"/>
    <property type="match status" value="1"/>
</dbReference>
<evidence type="ECO:0000313" key="10">
    <source>
        <dbReference type="Proteomes" id="UP001500842"/>
    </source>
</evidence>
<dbReference type="InterPro" id="IPR013977">
    <property type="entry name" value="GcvT_C"/>
</dbReference>
<feature type="domain" description="GCVT N-terminal" evidence="7">
    <location>
        <begin position="38"/>
        <end position="293"/>
    </location>
</feature>
<dbReference type="Pfam" id="PF08669">
    <property type="entry name" value="GCV_T_C"/>
    <property type="match status" value="1"/>
</dbReference>
<dbReference type="InterPro" id="IPR006222">
    <property type="entry name" value="GCVT_N"/>
</dbReference>
<dbReference type="Pfam" id="PF01571">
    <property type="entry name" value="GCV_T"/>
    <property type="match status" value="1"/>
</dbReference>
<comment type="caution">
    <text evidence="9">The sequence shown here is derived from an EMBL/GenBank/DDBJ whole genome shotgun (WGS) entry which is preliminary data.</text>
</comment>
<accession>A0ABN2B3C6</accession>
<dbReference type="Proteomes" id="UP001500842">
    <property type="component" value="Unassembled WGS sequence"/>
</dbReference>
<evidence type="ECO:0000313" key="9">
    <source>
        <dbReference type="EMBL" id="GAA1532948.1"/>
    </source>
</evidence>
<dbReference type="PANTHER" id="PTHR43757">
    <property type="entry name" value="AMINOMETHYLTRANSFERASE"/>
    <property type="match status" value="1"/>
</dbReference>
<comment type="catalytic activity">
    <reaction evidence="6">
        <text>N(6)-[(R)-S(8)-aminomethyldihydrolipoyl]-L-lysyl-[protein] + (6S)-5,6,7,8-tetrahydrofolate = N(6)-[(R)-dihydrolipoyl]-L-lysyl-[protein] + (6R)-5,10-methylene-5,6,7,8-tetrahydrofolate + NH4(+)</text>
        <dbReference type="Rhea" id="RHEA:16945"/>
        <dbReference type="Rhea" id="RHEA-COMP:10475"/>
        <dbReference type="Rhea" id="RHEA-COMP:10492"/>
        <dbReference type="ChEBI" id="CHEBI:15636"/>
        <dbReference type="ChEBI" id="CHEBI:28938"/>
        <dbReference type="ChEBI" id="CHEBI:57453"/>
        <dbReference type="ChEBI" id="CHEBI:83100"/>
        <dbReference type="ChEBI" id="CHEBI:83143"/>
        <dbReference type="EC" id="2.1.2.10"/>
    </reaction>
</comment>
<evidence type="ECO:0000256" key="6">
    <source>
        <dbReference type="ARBA" id="ARBA00047665"/>
    </source>
</evidence>
<evidence type="ECO:0000256" key="5">
    <source>
        <dbReference type="ARBA" id="ARBA00031395"/>
    </source>
</evidence>
<evidence type="ECO:0000259" key="7">
    <source>
        <dbReference type="Pfam" id="PF01571"/>
    </source>
</evidence>
<protein>
    <recommendedName>
        <fullName evidence="2">aminomethyltransferase</fullName>
        <ecNumber evidence="2">2.1.2.10</ecNumber>
    </recommendedName>
    <alternativeName>
        <fullName evidence="5">Glycine cleavage system T protein</fullName>
    </alternativeName>
</protein>
<evidence type="ECO:0000259" key="8">
    <source>
        <dbReference type="Pfam" id="PF08669"/>
    </source>
</evidence>
<dbReference type="PIRSF" id="PIRSF006487">
    <property type="entry name" value="GcvT"/>
    <property type="match status" value="1"/>
</dbReference>
<gene>
    <name evidence="9" type="primary">gcvT_1</name>
    <name evidence="9" type="ORF">GCM10009788_39960</name>
</gene>
<dbReference type="Gene3D" id="3.30.1360.120">
    <property type="entry name" value="Probable tRNA modification gtpase trme, domain 1"/>
    <property type="match status" value="1"/>
</dbReference>
<keyword evidence="4" id="KW-0808">Transferase</keyword>
<reference evidence="9 10" key="1">
    <citation type="journal article" date="2019" name="Int. J. Syst. Evol. Microbiol.">
        <title>The Global Catalogue of Microorganisms (GCM) 10K type strain sequencing project: providing services to taxonomists for standard genome sequencing and annotation.</title>
        <authorList>
            <consortium name="The Broad Institute Genomics Platform"/>
            <consortium name="The Broad Institute Genome Sequencing Center for Infectious Disease"/>
            <person name="Wu L."/>
            <person name="Ma J."/>
        </authorList>
    </citation>
    <scope>NUCLEOTIDE SEQUENCE [LARGE SCALE GENOMIC DNA]</scope>
    <source>
        <strain evidence="9 10">JCM 14942</strain>
    </source>
</reference>
<proteinExistence type="inferred from homology"/>
<organism evidence="9 10">
    <name type="scientific">Nocardioides humi</name>
    <dbReference type="NCBI Taxonomy" id="449461"/>
    <lineage>
        <taxon>Bacteria</taxon>
        <taxon>Bacillati</taxon>
        <taxon>Actinomycetota</taxon>
        <taxon>Actinomycetes</taxon>
        <taxon>Propionibacteriales</taxon>
        <taxon>Nocardioidaceae</taxon>
        <taxon>Nocardioides</taxon>
    </lineage>
</organism>
<dbReference type="InterPro" id="IPR006223">
    <property type="entry name" value="GcvT"/>
</dbReference>
<feature type="domain" description="Aminomethyltransferase C-terminal" evidence="8">
    <location>
        <begin position="312"/>
        <end position="389"/>
    </location>
</feature>
<evidence type="ECO:0000256" key="1">
    <source>
        <dbReference type="ARBA" id="ARBA00008609"/>
    </source>
</evidence>
<dbReference type="InterPro" id="IPR027266">
    <property type="entry name" value="TrmE/GcvT-like"/>
</dbReference>
<keyword evidence="3" id="KW-0032">Aminotransferase</keyword>
<dbReference type="EMBL" id="BAAAOR010000030">
    <property type="protein sequence ID" value="GAA1532948.1"/>
    <property type="molecule type" value="Genomic_DNA"/>
</dbReference>
<keyword evidence="10" id="KW-1185">Reference proteome</keyword>
<evidence type="ECO:0000256" key="3">
    <source>
        <dbReference type="ARBA" id="ARBA00022576"/>
    </source>
</evidence>
<name>A0ABN2B3C6_9ACTN</name>
<dbReference type="NCBIfam" id="NF001567">
    <property type="entry name" value="PRK00389.1"/>
    <property type="match status" value="1"/>
</dbReference>
<dbReference type="SUPFAM" id="SSF101790">
    <property type="entry name" value="Aminomethyltransferase beta-barrel domain"/>
    <property type="match status" value="1"/>
</dbReference>
<comment type="similarity">
    <text evidence="1">Belongs to the GcvT family.</text>
</comment>
<dbReference type="SUPFAM" id="SSF103025">
    <property type="entry name" value="Folate-binding domain"/>
    <property type="match status" value="1"/>
</dbReference>
<evidence type="ECO:0000256" key="4">
    <source>
        <dbReference type="ARBA" id="ARBA00022679"/>
    </source>
</evidence>
<evidence type="ECO:0000256" key="2">
    <source>
        <dbReference type="ARBA" id="ARBA00012616"/>
    </source>
</evidence>
<dbReference type="InterPro" id="IPR029043">
    <property type="entry name" value="GcvT/YgfZ_C"/>
</dbReference>
<dbReference type="InterPro" id="IPR028896">
    <property type="entry name" value="GcvT/YgfZ/DmdA"/>
</dbReference>
<dbReference type="PANTHER" id="PTHR43757:SF2">
    <property type="entry name" value="AMINOMETHYLTRANSFERASE, MITOCHONDRIAL"/>
    <property type="match status" value="1"/>
</dbReference>